<name>A0ABN0C500_9ACTN</name>
<keyword evidence="2" id="KW-1185">Reference proteome</keyword>
<dbReference type="Proteomes" id="UP000003179">
    <property type="component" value="Unassembled WGS sequence"/>
</dbReference>
<accession>A0ABN0C500</accession>
<proteinExistence type="predicted"/>
<dbReference type="EMBL" id="ADZU01000024">
    <property type="protein sequence ID" value="EFS92356.1"/>
    <property type="molecule type" value="Genomic_DNA"/>
</dbReference>
<evidence type="ECO:0008006" key="3">
    <source>
        <dbReference type="Google" id="ProtNLM"/>
    </source>
</evidence>
<comment type="caution">
    <text evidence="1">The sequence shown here is derived from an EMBL/GenBank/DDBJ whole genome shotgun (WGS) entry which is preliminary data.</text>
</comment>
<gene>
    <name evidence="1" type="ORF">HMPREF9607_01441</name>
</gene>
<reference evidence="1" key="1">
    <citation type="submission" date="2010-08" db="EMBL/GenBank/DDBJ databases">
        <authorList>
            <person name="Weinstock G."/>
            <person name="Sodergren E."/>
            <person name="Clifton S."/>
            <person name="Fulton L."/>
            <person name="Fulton B."/>
            <person name="Courtney L."/>
            <person name="Fronick C."/>
            <person name="Harrison M."/>
            <person name="Strong C."/>
            <person name="Farmer C."/>
            <person name="Delahaunty K."/>
            <person name="Markovic C."/>
            <person name="Hall O."/>
            <person name="Minx P."/>
            <person name="Tomlinson C."/>
            <person name="Mitreva M."/>
            <person name="Hou S."/>
            <person name="Chen J."/>
            <person name="Wollam A."/>
            <person name="Pepin K.H."/>
            <person name="Johnson M."/>
            <person name="Bhonagiri V."/>
            <person name="Zhang X."/>
            <person name="Suruliraj S."/>
            <person name="Warren W."/>
            <person name="Chinwalla A."/>
            <person name="Mardis E.R."/>
            <person name="Wilson R.K."/>
        </authorList>
    </citation>
    <scope>NUCLEOTIDE SEQUENCE [LARGE SCALE GENOMIC DNA]</scope>
    <source>
        <strain evidence="1">HL044PA1</strain>
    </source>
</reference>
<protein>
    <recommendedName>
        <fullName evidence="3">DUF86 domain-containing protein</fullName>
    </recommendedName>
</protein>
<organism evidence="1 2">
    <name type="scientific">Cutibacterium modestum HL044PA1</name>
    <dbReference type="NCBI Taxonomy" id="765109"/>
    <lineage>
        <taxon>Bacteria</taxon>
        <taxon>Bacillati</taxon>
        <taxon>Actinomycetota</taxon>
        <taxon>Actinomycetes</taxon>
        <taxon>Propionibacteriales</taxon>
        <taxon>Propionibacteriaceae</taxon>
        <taxon>Cutibacterium</taxon>
        <taxon>Cutibacterium modestum</taxon>
    </lineage>
</organism>
<sequence>MGMRNVLTHEYVEVDPRKVDVAIPLVFEQYGQYVACVAQWLDSSKD</sequence>
<dbReference type="InterPro" id="IPR037038">
    <property type="entry name" value="HepT-like_sf"/>
</dbReference>
<dbReference type="Gene3D" id="1.20.120.580">
    <property type="entry name" value="bsu32300-like"/>
    <property type="match status" value="1"/>
</dbReference>
<evidence type="ECO:0000313" key="2">
    <source>
        <dbReference type="Proteomes" id="UP000003179"/>
    </source>
</evidence>
<evidence type="ECO:0000313" key="1">
    <source>
        <dbReference type="EMBL" id="EFS92356.1"/>
    </source>
</evidence>